<feature type="compositionally biased region" description="Polar residues" evidence="1">
    <location>
        <begin position="15"/>
        <end position="24"/>
    </location>
</feature>
<evidence type="ECO:0000256" key="1">
    <source>
        <dbReference type="SAM" id="MobiDB-lite"/>
    </source>
</evidence>
<gene>
    <name evidence="2" type="ORF">DPMN_048265</name>
</gene>
<name>A0A9D4DAH0_DREPO</name>
<proteinExistence type="predicted"/>
<protein>
    <submittedName>
        <fullName evidence="2">Uncharacterized protein</fullName>
    </submittedName>
</protein>
<feature type="compositionally biased region" description="Basic and acidic residues" evidence="1">
    <location>
        <begin position="28"/>
        <end position="39"/>
    </location>
</feature>
<sequence>MMLITKETIAKVTDAANTQMNDSYSDPEDAHNQRYDSYNDRGFIYSETRSLQSPRG</sequence>
<evidence type="ECO:0000313" key="2">
    <source>
        <dbReference type="EMBL" id="KAH3741540.1"/>
    </source>
</evidence>
<dbReference type="EMBL" id="JAIWYP010000011">
    <property type="protein sequence ID" value="KAH3741540.1"/>
    <property type="molecule type" value="Genomic_DNA"/>
</dbReference>
<dbReference type="Proteomes" id="UP000828390">
    <property type="component" value="Unassembled WGS sequence"/>
</dbReference>
<evidence type="ECO:0000313" key="3">
    <source>
        <dbReference type="Proteomes" id="UP000828390"/>
    </source>
</evidence>
<organism evidence="2 3">
    <name type="scientific">Dreissena polymorpha</name>
    <name type="common">Zebra mussel</name>
    <name type="synonym">Mytilus polymorpha</name>
    <dbReference type="NCBI Taxonomy" id="45954"/>
    <lineage>
        <taxon>Eukaryota</taxon>
        <taxon>Metazoa</taxon>
        <taxon>Spiralia</taxon>
        <taxon>Lophotrochozoa</taxon>
        <taxon>Mollusca</taxon>
        <taxon>Bivalvia</taxon>
        <taxon>Autobranchia</taxon>
        <taxon>Heteroconchia</taxon>
        <taxon>Euheterodonta</taxon>
        <taxon>Imparidentia</taxon>
        <taxon>Neoheterodontei</taxon>
        <taxon>Myida</taxon>
        <taxon>Dreissenoidea</taxon>
        <taxon>Dreissenidae</taxon>
        <taxon>Dreissena</taxon>
    </lineage>
</organism>
<feature type="region of interest" description="Disordered" evidence="1">
    <location>
        <begin position="15"/>
        <end position="56"/>
    </location>
</feature>
<dbReference type="AlphaFoldDB" id="A0A9D4DAH0"/>
<keyword evidence="3" id="KW-1185">Reference proteome</keyword>
<comment type="caution">
    <text evidence="2">The sequence shown here is derived from an EMBL/GenBank/DDBJ whole genome shotgun (WGS) entry which is preliminary data.</text>
</comment>
<accession>A0A9D4DAH0</accession>
<reference evidence="2" key="2">
    <citation type="submission" date="2020-11" db="EMBL/GenBank/DDBJ databases">
        <authorList>
            <person name="McCartney M.A."/>
            <person name="Auch B."/>
            <person name="Kono T."/>
            <person name="Mallez S."/>
            <person name="Becker A."/>
            <person name="Gohl D.M."/>
            <person name="Silverstein K.A.T."/>
            <person name="Koren S."/>
            <person name="Bechman K.B."/>
            <person name="Herman A."/>
            <person name="Abrahante J.E."/>
            <person name="Garbe J."/>
        </authorList>
    </citation>
    <scope>NUCLEOTIDE SEQUENCE</scope>
    <source>
        <strain evidence="2">Duluth1</strain>
        <tissue evidence="2">Whole animal</tissue>
    </source>
</reference>
<feature type="compositionally biased region" description="Polar residues" evidence="1">
    <location>
        <begin position="47"/>
        <end position="56"/>
    </location>
</feature>
<reference evidence="2" key="1">
    <citation type="journal article" date="2019" name="bioRxiv">
        <title>The Genome of the Zebra Mussel, Dreissena polymorpha: A Resource for Invasive Species Research.</title>
        <authorList>
            <person name="McCartney M.A."/>
            <person name="Auch B."/>
            <person name="Kono T."/>
            <person name="Mallez S."/>
            <person name="Zhang Y."/>
            <person name="Obille A."/>
            <person name="Becker A."/>
            <person name="Abrahante J.E."/>
            <person name="Garbe J."/>
            <person name="Badalamenti J.P."/>
            <person name="Herman A."/>
            <person name="Mangelson H."/>
            <person name="Liachko I."/>
            <person name="Sullivan S."/>
            <person name="Sone E.D."/>
            <person name="Koren S."/>
            <person name="Silverstein K.A.T."/>
            <person name="Beckman K.B."/>
            <person name="Gohl D.M."/>
        </authorList>
    </citation>
    <scope>NUCLEOTIDE SEQUENCE</scope>
    <source>
        <strain evidence="2">Duluth1</strain>
        <tissue evidence="2">Whole animal</tissue>
    </source>
</reference>